<dbReference type="PANTHER" id="PTHR43273">
    <property type="entry name" value="ANAEROBIC SULFATASE-MATURATING ENZYME HOMOLOG ASLB-RELATED"/>
    <property type="match status" value="1"/>
</dbReference>
<dbReference type="GO" id="GO:0051539">
    <property type="term" value="F:4 iron, 4 sulfur cluster binding"/>
    <property type="evidence" value="ECO:0007669"/>
    <property type="project" value="UniProtKB-KW"/>
</dbReference>
<dbReference type="CDD" id="cd01335">
    <property type="entry name" value="Radical_SAM"/>
    <property type="match status" value="1"/>
</dbReference>
<keyword evidence="6" id="KW-0411">Iron-sulfur</keyword>
<dbReference type="Pfam" id="PF04055">
    <property type="entry name" value="Radical_SAM"/>
    <property type="match status" value="1"/>
</dbReference>
<name>B2YI72_9CREN</name>
<keyword evidence="3" id="KW-0949">S-adenosyl-L-methionine</keyword>
<feature type="domain" description="Radical SAM core" evidence="7">
    <location>
        <begin position="6"/>
        <end position="159"/>
    </location>
</feature>
<evidence type="ECO:0000256" key="5">
    <source>
        <dbReference type="ARBA" id="ARBA00023004"/>
    </source>
</evidence>
<dbReference type="SFLD" id="SFLDS00029">
    <property type="entry name" value="Radical_SAM"/>
    <property type="match status" value="1"/>
</dbReference>
<evidence type="ECO:0000259" key="7">
    <source>
        <dbReference type="Pfam" id="PF04055"/>
    </source>
</evidence>
<sequence>MFFHLVLTTECNLQCKYCFGETLDDFDEDFSGLEIEYSLPKKANYGLKVLADFCGKDPNCVLTFYGGEPFLCTDEIKKIMDLVKSKHFMVQTNGLLLDKLDSNYVNRFHTILVSLDGDEALTDFYRGNGTFRKVVENLKMIIRNGFEGELIARMTVMEQTDIYKQVTWLLENSEFTFRSVHWQLNAGFWGSDYLRRDFKRWSEMIYSPGVARLARFWVDQMEKKGVVYKLYPLLGIANSLLSREKSLLRCGGGWVNYTIQTDGNIIPCPTMWGIKDYYLGHVRDANPLGLRKLFVKRPCTDCDVLEVCGGRCLYANITRRWKDEQYAAVCNTVRELIKAVDTELPRIKSLIKKGVVSQKNFEFIKYNGCEIIP</sequence>
<reference evidence="8" key="1">
    <citation type="journal article" date="2009" name="ISME J.">
        <title>An uncultivated crenarchaeota contains functional bacteriochlorophyll a synthase.</title>
        <authorList>
            <person name="Meng J."/>
            <person name="Wang F."/>
            <person name="Wang F."/>
            <person name="Zheng Y."/>
            <person name="Peng X."/>
            <person name="Zhou H."/>
            <person name="Xiao X."/>
        </authorList>
    </citation>
    <scope>NUCLEOTIDE SEQUENCE</scope>
</reference>
<comment type="cofactor">
    <cofactor evidence="1">
        <name>[4Fe-4S] cluster</name>
        <dbReference type="ChEBI" id="CHEBI:49883"/>
    </cofactor>
</comment>
<keyword evidence="2" id="KW-0004">4Fe-4S</keyword>
<dbReference type="InterPro" id="IPR013785">
    <property type="entry name" value="Aldolase_TIM"/>
</dbReference>
<dbReference type="SFLD" id="SFLDG01104">
    <property type="entry name" value="Uncharacterised_Radical_SAM_Su"/>
    <property type="match status" value="1"/>
</dbReference>
<evidence type="ECO:0000313" key="8">
    <source>
        <dbReference type="EMBL" id="ACD50076.1"/>
    </source>
</evidence>
<dbReference type="EMBL" id="EU559699">
    <property type="protein sequence ID" value="ACD50076.1"/>
    <property type="molecule type" value="Genomic_DNA"/>
</dbReference>
<dbReference type="Gene3D" id="3.20.20.70">
    <property type="entry name" value="Aldolase class I"/>
    <property type="match status" value="1"/>
</dbReference>
<dbReference type="NCBIfam" id="TIGR04085">
    <property type="entry name" value="rSAM_more_4Fe4S"/>
    <property type="match status" value="1"/>
</dbReference>
<dbReference type="GO" id="GO:0046872">
    <property type="term" value="F:metal ion binding"/>
    <property type="evidence" value="ECO:0007669"/>
    <property type="project" value="UniProtKB-KW"/>
</dbReference>
<evidence type="ECO:0000256" key="4">
    <source>
        <dbReference type="ARBA" id="ARBA00022723"/>
    </source>
</evidence>
<dbReference type="InterPro" id="IPR000385">
    <property type="entry name" value="MoaA_NifB_PqqE_Fe-S-bd_CS"/>
</dbReference>
<dbReference type="InterPro" id="IPR007197">
    <property type="entry name" value="rSAM"/>
</dbReference>
<accession>B2YI72</accession>
<keyword evidence="4" id="KW-0479">Metal-binding</keyword>
<dbReference type="PANTHER" id="PTHR43273:SF2">
    <property type="entry name" value="RADICAL SAM CORE DOMAIN-CONTAINING PROTEIN"/>
    <property type="match status" value="1"/>
</dbReference>
<keyword evidence="5" id="KW-0408">Iron</keyword>
<dbReference type="NCBIfam" id="TIGR04084">
    <property type="entry name" value="rSAM_AF0577"/>
    <property type="match status" value="1"/>
</dbReference>
<dbReference type="InterPro" id="IPR023885">
    <property type="entry name" value="4Fe4S-binding_SPASM_dom"/>
</dbReference>
<evidence type="ECO:0000256" key="2">
    <source>
        <dbReference type="ARBA" id="ARBA00022485"/>
    </source>
</evidence>
<dbReference type="SUPFAM" id="SSF102114">
    <property type="entry name" value="Radical SAM enzymes"/>
    <property type="match status" value="1"/>
</dbReference>
<protein>
    <submittedName>
        <fullName evidence="8">Radical SAM domain protein</fullName>
    </submittedName>
</protein>
<dbReference type="InterPro" id="IPR023867">
    <property type="entry name" value="Sulphatase_maturase_rSAM"/>
</dbReference>
<dbReference type="GO" id="GO:0016491">
    <property type="term" value="F:oxidoreductase activity"/>
    <property type="evidence" value="ECO:0007669"/>
    <property type="project" value="InterPro"/>
</dbReference>
<evidence type="ECO:0000256" key="6">
    <source>
        <dbReference type="ARBA" id="ARBA00023014"/>
    </source>
</evidence>
<evidence type="ECO:0000256" key="1">
    <source>
        <dbReference type="ARBA" id="ARBA00001966"/>
    </source>
</evidence>
<evidence type="ECO:0000256" key="3">
    <source>
        <dbReference type="ARBA" id="ARBA00022691"/>
    </source>
</evidence>
<dbReference type="AlphaFoldDB" id="B2YI72"/>
<dbReference type="InterPro" id="IPR023819">
    <property type="entry name" value="Pep-mod_rSAM_AF0577"/>
</dbReference>
<proteinExistence type="predicted"/>
<organism evidence="8">
    <name type="scientific">uncultured crenarchaeote MCG</name>
    <dbReference type="NCBI Taxonomy" id="529375"/>
    <lineage>
        <taxon>Archaea</taxon>
        <taxon>Thermoproteota</taxon>
        <taxon>environmental samples</taxon>
    </lineage>
</organism>
<dbReference type="InterPro" id="IPR058240">
    <property type="entry name" value="rSAM_sf"/>
</dbReference>
<dbReference type="PROSITE" id="PS01305">
    <property type="entry name" value="MOAA_NIFB_PQQE"/>
    <property type="match status" value="1"/>
</dbReference>
<dbReference type="SFLD" id="SFLDG01067">
    <property type="entry name" value="SPASM/twitch_domain_containing"/>
    <property type="match status" value="1"/>
</dbReference>